<dbReference type="PANTHER" id="PTHR30105:SF2">
    <property type="entry name" value="DIVERGENT POLYSACCHARIDE DEACETYLASE SUPERFAMILY"/>
    <property type="match status" value="1"/>
</dbReference>
<gene>
    <name evidence="2" type="ORF">EDC14_1003244</name>
</gene>
<dbReference type="GO" id="GO:0008745">
    <property type="term" value="F:N-acetylmuramoyl-L-alanine amidase activity"/>
    <property type="evidence" value="ECO:0007669"/>
    <property type="project" value="InterPro"/>
</dbReference>
<dbReference type="InterPro" id="IPR011330">
    <property type="entry name" value="Glyco_hydro/deAcase_b/a-brl"/>
</dbReference>
<reference evidence="2 3" key="1">
    <citation type="submission" date="2019-03" db="EMBL/GenBank/DDBJ databases">
        <title>Genomic Encyclopedia of Type Strains, Phase IV (KMG-IV): sequencing the most valuable type-strain genomes for metagenomic binning, comparative biology and taxonomic classification.</title>
        <authorList>
            <person name="Goeker M."/>
        </authorList>
    </citation>
    <scope>NUCLEOTIDE SEQUENCE [LARGE SCALE GENOMIC DNA]</scope>
    <source>
        <strain evidence="2 3">LX-B</strain>
    </source>
</reference>
<dbReference type="Gene3D" id="3.40.630.40">
    <property type="entry name" value="Zn-dependent exopeptidases"/>
    <property type="match status" value="1"/>
</dbReference>
<evidence type="ECO:0000313" key="2">
    <source>
        <dbReference type="EMBL" id="TCL75310.1"/>
    </source>
</evidence>
<accession>A0A4R1S8R6</accession>
<dbReference type="PANTHER" id="PTHR30105">
    <property type="entry name" value="UNCHARACTERIZED YIBQ-RELATED"/>
    <property type="match status" value="1"/>
</dbReference>
<dbReference type="GO" id="GO:0005975">
    <property type="term" value="P:carbohydrate metabolic process"/>
    <property type="evidence" value="ECO:0007669"/>
    <property type="project" value="InterPro"/>
</dbReference>
<dbReference type="EMBL" id="SLUN01000003">
    <property type="protein sequence ID" value="TCL75310.1"/>
    <property type="molecule type" value="Genomic_DNA"/>
</dbReference>
<dbReference type="Pfam" id="PF01520">
    <property type="entry name" value="Amidase_3"/>
    <property type="match status" value="1"/>
</dbReference>
<feature type="domain" description="MurNAc-LAA" evidence="1">
    <location>
        <begin position="351"/>
        <end position="460"/>
    </location>
</feature>
<dbReference type="RefSeq" id="WP_132012968.1">
    <property type="nucleotide sequence ID" value="NZ_SLUN01000003.1"/>
</dbReference>
<dbReference type="GO" id="GO:0009253">
    <property type="term" value="P:peptidoglycan catabolic process"/>
    <property type="evidence" value="ECO:0007669"/>
    <property type="project" value="InterPro"/>
</dbReference>
<dbReference type="SUPFAM" id="SSF53187">
    <property type="entry name" value="Zn-dependent exopeptidases"/>
    <property type="match status" value="1"/>
</dbReference>
<evidence type="ECO:0000259" key="1">
    <source>
        <dbReference type="SMART" id="SM00646"/>
    </source>
</evidence>
<comment type="caution">
    <text evidence="2">The sequence shown here is derived from an EMBL/GenBank/DDBJ whole genome shotgun (WGS) entry which is preliminary data.</text>
</comment>
<protein>
    <submittedName>
        <fullName evidence="2">Polysaccharide deacetylase 2 family uncharacterized protein YibQ</fullName>
    </submittedName>
</protein>
<dbReference type="Gene3D" id="3.20.20.370">
    <property type="entry name" value="Glycoside hydrolase/deacetylase"/>
    <property type="match status" value="1"/>
</dbReference>
<evidence type="ECO:0000313" key="3">
    <source>
        <dbReference type="Proteomes" id="UP000295008"/>
    </source>
</evidence>
<dbReference type="InterPro" id="IPR006837">
    <property type="entry name" value="Divergent_DAC"/>
</dbReference>
<dbReference type="Pfam" id="PF04748">
    <property type="entry name" value="Polysacc_deac_2"/>
    <property type="match status" value="1"/>
</dbReference>
<keyword evidence="3" id="KW-1185">Reference proteome</keyword>
<dbReference type="CDD" id="cd02696">
    <property type="entry name" value="MurNAc-LAA"/>
    <property type="match status" value="1"/>
</dbReference>
<organism evidence="2 3">
    <name type="scientific">Hydrogenispora ethanolica</name>
    <dbReference type="NCBI Taxonomy" id="1082276"/>
    <lineage>
        <taxon>Bacteria</taxon>
        <taxon>Bacillati</taxon>
        <taxon>Bacillota</taxon>
        <taxon>Hydrogenispora</taxon>
    </lineage>
</organism>
<dbReference type="CDD" id="cd10936">
    <property type="entry name" value="CE4_DAC2"/>
    <property type="match status" value="1"/>
</dbReference>
<name>A0A4R1S8R6_HYDET</name>
<dbReference type="AlphaFoldDB" id="A0A4R1S8R6"/>
<proteinExistence type="predicted"/>
<dbReference type="SUPFAM" id="SSF88713">
    <property type="entry name" value="Glycoside hydrolase/deacetylase"/>
    <property type="match status" value="1"/>
</dbReference>
<sequence>MKVLVIRKKVCSIIGLGILFCFGVWLSQISPLQKVMGHPQKQVAIVIDDFGGQFPGIGEMMALPHPLTFAVMPFQEFSRQQAEEAYAKGFEIIVHMPFEAFAADRRWYGRQYISSASTLGEIRRIIEESFQILPMAVGLSNHMGSKATAEPKIMKEVFKELQRVNRFYFDSRTTPAASPATTIARNLNLPFAKRDIFLDNINSTSHMRKQLKKLMDLATVQGFAVGIGHVGPTGKTLAEVLRQELPKYEKEGFQLVPLSKLIYTRVHGSQADSGIVIGIDPGHGGIDAGTRWGNLLEKDLNLKFSRKLAAALDERGYQVMMTRDEDRLLTSYAHFSYKNCPYKLDDFRCRIQKLETAGARAIVSVHVNWNRLSFHRGPVVYFSAGSPVSQKIAEHIQGRLNQVQPFRKIPRAGDFYFLKHTRVPTVLLELGFLSNAADRRLLRDETYLEKLASAVVNGLTDTF</sequence>
<dbReference type="Proteomes" id="UP000295008">
    <property type="component" value="Unassembled WGS sequence"/>
</dbReference>
<dbReference type="InterPro" id="IPR002508">
    <property type="entry name" value="MurNAc-LAA_cat"/>
</dbReference>
<dbReference type="OrthoDB" id="9784811at2"/>
<dbReference type="SMART" id="SM00646">
    <property type="entry name" value="Ami_3"/>
    <property type="match status" value="1"/>
</dbReference>